<dbReference type="SUPFAM" id="SSF69255">
    <property type="entry name" value="gp5 N-terminal domain-like"/>
    <property type="match status" value="1"/>
</dbReference>
<dbReference type="Proteomes" id="UP000195221">
    <property type="component" value="Unassembled WGS sequence"/>
</dbReference>
<evidence type="ECO:0000259" key="5">
    <source>
        <dbReference type="Pfam" id="PF10106"/>
    </source>
</evidence>
<dbReference type="RefSeq" id="WP_075357740.1">
    <property type="nucleotide sequence ID" value="NZ_MSRG01000015.1"/>
</dbReference>
<dbReference type="Pfam" id="PF10106">
    <property type="entry name" value="DUF2345"/>
    <property type="match status" value="1"/>
</dbReference>
<organism evidence="7 8">
    <name type="scientific">Caballeronia sordidicola</name>
    <name type="common">Burkholderia sordidicola</name>
    <dbReference type="NCBI Taxonomy" id="196367"/>
    <lineage>
        <taxon>Bacteria</taxon>
        <taxon>Pseudomonadati</taxon>
        <taxon>Pseudomonadota</taxon>
        <taxon>Betaproteobacteria</taxon>
        <taxon>Burkholderiales</taxon>
        <taxon>Burkholderiaceae</taxon>
        <taxon>Caballeronia</taxon>
    </lineage>
</organism>
<keyword evidence="3" id="KW-0964">Secreted</keyword>
<feature type="domain" description="Gp5/Type VI secretion system Vgr protein OB-fold" evidence="4">
    <location>
        <begin position="434"/>
        <end position="498"/>
    </location>
</feature>
<dbReference type="SUPFAM" id="SSF69349">
    <property type="entry name" value="Phage fibre proteins"/>
    <property type="match status" value="1"/>
</dbReference>
<evidence type="ECO:0000313" key="7">
    <source>
        <dbReference type="EMBL" id="OTP79664.1"/>
    </source>
</evidence>
<dbReference type="InterPro" id="IPR028244">
    <property type="entry name" value="T6SS_Rhs_Vgr_dom"/>
</dbReference>
<dbReference type="Pfam" id="PF04717">
    <property type="entry name" value="Phage_base_V"/>
    <property type="match status" value="1"/>
</dbReference>
<dbReference type="InterPro" id="IPR037026">
    <property type="entry name" value="Vgr_OB-fold_dom_sf"/>
</dbReference>
<protein>
    <submittedName>
        <fullName evidence="7">VgrG protein</fullName>
    </submittedName>
</protein>
<dbReference type="NCBIfam" id="TIGR03361">
    <property type="entry name" value="VI_Rhs_Vgr"/>
    <property type="match status" value="1"/>
</dbReference>
<dbReference type="InterPro" id="IPR018769">
    <property type="entry name" value="VgrG2_DUF2345"/>
</dbReference>
<dbReference type="Gene3D" id="2.30.110.50">
    <property type="match status" value="1"/>
</dbReference>
<dbReference type="AlphaFoldDB" id="A0A242N8B8"/>
<evidence type="ECO:0000313" key="8">
    <source>
        <dbReference type="Proteomes" id="UP000195221"/>
    </source>
</evidence>
<evidence type="ECO:0000256" key="2">
    <source>
        <dbReference type="ARBA" id="ARBA00005558"/>
    </source>
</evidence>
<dbReference type="InterPro" id="IPR006533">
    <property type="entry name" value="T6SS_Vgr_RhsGE"/>
</dbReference>
<dbReference type="NCBIfam" id="TIGR01646">
    <property type="entry name" value="vgr_GE"/>
    <property type="match status" value="1"/>
</dbReference>
<dbReference type="PANTHER" id="PTHR32305">
    <property type="match status" value="1"/>
</dbReference>
<dbReference type="Gene3D" id="2.40.50.230">
    <property type="entry name" value="Gp5 N-terminal domain"/>
    <property type="match status" value="1"/>
</dbReference>
<dbReference type="Gene3D" id="4.10.220.110">
    <property type="match status" value="1"/>
</dbReference>
<evidence type="ECO:0000256" key="3">
    <source>
        <dbReference type="ARBA" id="ARBA00022525"/>
    </source>
</evidence>
<comment type="similarity">
    <text evidence="2">Belongs to the VgrG protein family.</text>
</comment>
<dbReference type="InterPro" id="IPR006531">
    <property type="entry name" value="Gp5/Vgr_OB"/>
</dbReference>
<dbReference type="PANTHER" id="PTHR32305:SF15">
    <property type="entry name" value="PROTEIN RHSA-RELATED"/>
    <property type="match status" value="1"/>
</dbReference>
<feature type="domain" description="Putative type VI secretion system Rhs element associated Vgr" evidence="6">
    <location>
        <begin position="524"/>
        <end position="631"/>
    </location>
</feature>
<accession>A0A242N8B8</accession>
<dbReference type="Pfam" id="PF05954">
    <property type="entry name" value="Phage_GPD"/>
    <property type="match status" value="1"/>
</dbReference>
<evidence type="ECO:0000256" key="1">
    <source>
        <dbReference type="ARBA" id="ARBA00004613"/>
    </source>
</evidence>
<dbReference type="InterPro" id="IPR050708">
    <property type="entry name" value="T6SS_VgrG/RHS"/>
</dbReference>
<dbReference type="SUPFAM" id="SSF69279">
    <property type="entry name" value="Phage tail proteins"/>
    <property type="match status" value="2"/>
</dbReference>
<feature type="domain" description="DUF2345" evidence="5">
    <location>
        <begin position="664"/>
        <end position="811"/>
    </location>
</feature>
<proteinExistence type="inferred from homology"/>
<dbReference type="GO" id="GO:0005576">
    <property type="term" value="C:extracellular region"/>
    <property type="evidence" value="ECO:0007669"/>
    <property type="project" value="UniProtKB-SubCell"/>
</dbReference>
<evidence type="ECO:0000259" key="6">
    <source>
        <dbReference type="Pfam" id="PF13296"/>
    </source>
</evidence>
<dbReference type="Pfam" id="PF13296">
    <property type="entry name" value="T6SS_Vgr"/>
    <property type="match status" value="1"/>
</dbReference>
<name>A0A242N8B8_CABSO</name>
<dbReference type="InterPro" id="IPR017847">
    <property type="entry name" value="T6SS_RhsGE_Vgr_subset"/>
</dbReference>
<dbReference type="EMBL" id="NBTZ01000009">
    <property type="protein sequence ID" value="OTP79664.1"/>
    <property type="molecule type" value="Genomic_DNA"/>
</dbReference>
<reference evidence="7 8" key="1">
    <citation type="submission" date="2017-03" db="EMBL/GenBank/DDBJ databases">
        <title>Genome analysis of strain PAMC 26577.</title>
        <authorList>
            <person name="Oh H.-M."/>
            <person name="Yang J.-A."/>
        </authorList>
    </citation>
    <scope>NUCLEOTIDE SEQUENCE [LARGE SCALE GENOMIC DNA]</scope>
    <source>
        <strain evidence="7 8">PAMC 26577</strain>
    </source>
</reference>
<evidence type="ECO:0000259" key="4">
    <source>
        <dbReference type="Pfam" id="PF04717"/>
    </source>
</evidence>
<gene>
    <name evidence="7" type="ORF">PAMC26577_01955</name>
</gene>
<dbReference type="Gene3D" id="3.55.50.10">
    <property type="entry name" value="Baseplate protein-like domains"/>
    <property type="match status" value="1"/>
</dbReference>
<comment type="subcellular location">
    <subcellularLocation>
        <location evidence="1">Secreted</location>
    </subcellularLocation>
</comment>
<sequence length="1081" mass="117996">MTQTRTLAVQGAALPRFRDQSILTPVRLSGTETLGELFEYTLELKTPDSLAFSPSLAADIDLNALIGTEITCLIELEGNGQFIAGMMGNLGAANVGASTREISGLVSSARILREEGRSVVYGLTIVPWLWLTIKNQDSRLFQDMSVIDISDAVLGEYSFPVEKRLVERYPVRDIQRQHWESDFTFLARLWQEWGIYFWFDHSDGKHRLVLCDSIGAHKPHGDAYKTIRYEAPTGQRIDEEHIHALSVVSTLTTGGVASIDYDYAWPRADLSAKREDPRDTAFARQDHYEWGDYAQPQAGASGLSGEHNQPEDEAKLLTLVRVQALRCMGLRAHGIGNIRGLVTGQTFNLTHAPQIQSNREYLVVSSTLDIENVGEESLPGGSPANGQRYACETRFVIQPSNEAFRSQRTLAKPRTHGPETAVVVGPENQQIWTDAYGRIKVQYLWDRAGQNNERSSCWMRVSSPWQGNQFGAFHLPRIGQEVIVDHLRGDPDLPIVTGRVVNAFQLPNWKLPDNQALSGFRSHELNGGRANHLLMDDTEGKIQTQLSSDHALSQLNLGSITRVPGNAGREDARGEGFELRTDEHGVVRAAAGMLITTEARQNAQSHAKDMGETVQRLTQARELQENLTELAQQHAAQDEGMDQGEVAKALAAQNDAIRGGTETGDNAFPEFTEPHLTLASPAGIQSTTAGSTHIASGQHLALTTGGHVGIAAGQGVFASVARGARFFARKLGISAIAASDNVRIEAKQDGIDIRAREVIEFMSTTDWINLTAKKGIRLNGGGAELEISAKGITGYTDGAFQIHASDHQTQGRKAKPVKLPLSDISQAKMAEHFVLMERGSGLRLPGQRYRIALADGQLVEGTTNELGETALVLSESMQMATLEFLRNDGTDNAISVHTPMLINSADDAASAQPSVALEKRPVGKQQIGMRSAQFNDVQPTSAGRDAMYAQCSPNNWGMRYSTVRDKASGQLEYPVAREYMRAMRVCLLEQVQWGQTYLGPEGSKAVLRLGWPLSKDDKQAVADLVAPIVGTALSAPSVAAFGIPKSAWPVIAIQKFKGGNAVAMGMFTGSTWELAVNELWL</sequence>
<comment type="caution">
    <text evidence="7">The sequence shown here is derived from an EMBL/GenBank/DDBJ whole genome shotgun (WGS) entry which is preliminary data.</text>
</comment>